<evidence type="ECO:0000259" key="8">
    <source>
        <dbReference type="PROSITE" id="PS51278"/>
    </source>
</evidence>
<dbReference type="PANTHER" id="PTHR43284:SF1">
    <property type="entry name" value="ASPARAGINE SYNTHETASE"/>
    <property type="match status" value="1"/>
</dbReference>
<dbReference type="EC" id="6.3.5.4" evidence="3"/>
<protein>
    <recommendedName>
        <fullName evidence="3">asparagine synthase (glutamine-hydrolyzing)</fullName>
        <ecNumber evidence="3">6.3.5.4</ecNumber>
    </recommendedName>
</protein>
<dbReference type="SUPFAM" id="SSF52402">
    <property type="entry name" value="Adenine nucleotide alpha hydrolases-like"/>
    <property type="match status" value="1"/>
</dbReference>
<dbReference type="InterPro" id="IPR051786">
    <property type="entry name" value="ASN_synthetase/amidase"/>
</dbReference>
<dbReference type="NCBIfam" id="TIGR01536">
    <property type="entry name" value="asn_synth_AEB"/>
    <property type="match status" value="1"/>
</dbReference>
<dbReference type="SUPFAM" id="SSF56235">
    <property type="entry name" value="N-terminal nucleophile aminohydrolases (Ntn hydrolases)"/>
    <property type="match status" value="1"/>
</dbReference>
<evidence type="ECO:0000256" key="6">
    <source>
        <dbReference type="ARBA" id="ARBA00022962"/>
    </source>
</evidence>
<keyword evidence="6" id="KW-0315">Glutamine amidotransferase</keyword>
<proteinExistence type="inferred from homology"/>
<evidence type="ECO:0000256" key="5">
    <source>
        <dbReference type="ARBA" id="ARBA00022840"/>
    </source>
</evidence>
<dbReference type="PIRSF" id="PIRSF001589">
    <property type="entry name" value="Asn_synthetase_glu-h"/>
    <property type="match status" value="1"/>
</dbReference>
<evidence type="ECO:0000313" key="10">
    <source>
        <dbReference type="Proteomes" id="UP001500067"/>
    </source>
</evidence>
<organism evidence="9 10">
    <name type="scientific">Nemorincola caseinilytica</name>
    <dbReference type="NCBI Taxonomy" id="2054315"/>
    <lineage>
        <taxon>Bacteria</taxon>
        <taxon>Pseudomonadati</taxon>
        <taxon>Bacteroidota</taxon>
        <taxon>Chitinophagia</taxon>
        <taxon>Chitinophagales</taxon>
        <taxon>Chitinophagaceae</taxon>
        <taxon>Nemorincola</taxon>
    </lineage>
</organism>
<dbReference type="RefSeq" id="WP_345083063.1">
    <property type="nucleotide sequence ID" value="NZ_BAABFA010000014.1"/>
</dbReference>
<comment type="similarity">
    <text evidence="2">Belongs to the asparagine synthetase family.</text>
</comment>
<dbReference type="InterPro" id="IPR001962">
    <property type="entry name" value="Asn_synthase"/>
</dbReference>
<evidence type="ECO:0000256" key="3">
    <source>
        <dbReference type="ARBA" id="ARBA00012737"/>
    </source>
</evidence>
<evidence type="ECO:0000256" key="4">
    <source>
        <dbReference type="ARBA" id="ARBA00022741"/>
    </source>
</evidence>
<dbReference type="InterPro" id="IPR017932">
    <property type="entry name" value="GATase_2_dom"/>
</dbReference>
<evidence type="ECO:0000256" key="7">
    <source>
        <dbReference type="ARBA" id="ARBA00048741"/>
    </source>
</evidence>
<comment type="pathway">
    <text evidence="1">Amino-acid biosynthesis; L-asparagine biosynthesis; L-asparagine from L-aspartate (L-Gln route): step 1/1.</text>
</comment>
<dbReference type="EMBL" id="BAABFA010000014">
    <property type="protein sequence ID" value="GAA4466972.1"/>
    <property type="molecule type" value="Genomic_DNA"/>
</dbReference>
<evidence type="ECO:0000256" key="1">
    <source>
        <dbReference type="ARBA" id="ARBA00005187"/>
    </source>
</evidence>
<reference evidence="10" key="1">
    <citation type="journal article" date="2019" name="Int. J. Syst. Evol. Microbiol.">
        <title>The Global Catalogue of Microorganisms (GCM) 10K type strain sequencing project: providing services to taxonomists for standard genome sequencing and annotation.</title>
        <authorList>
            <consortium name="The Broad Institute Genomics Platform"/>
            <consortium name="The Broad Institute Genome Sequencing Center for Infectious Disease"/>
            <person name="Wu L."/>
            <person name="Ma J."/>
        </authorList>
    </citation>
    <scope>NUCLEOTIDE SEQUENCE [LARGE SCALE GENOMIC DNA]</scope>
    <source>
        <strain evidence="10">JCM 32105</strain>
    </source>
</reference>
<keyword evidence="5" id="KW-0067">ATP-binding</keyword>
<dbReference type="Gene3D" id="3.60.20.10">
    <property type="entry name" value="Glutamine Phosphoribosylpyrophosphate, subunit 1, domain 1"/>
    <property type="match status" value="1"/>
</dbReference>
<dbReference type="InterPro" id="IPR006426">
    <property type="entry name" value="Asn_synth_AEB"/>
</dbReference>
<dbReference type="InterPro" id="IPR029055">
    <property type="entry name" value="Ntn_hydrolases_N"/>
</dbReference>
<sequence>MCGIAGYIGNSREEGLAFANRADRLMIHRGPDDSGVFSDEHVALIHRRLSIIELSPLGHQPMTSSCGRYTIVFNGEIYNHRELRTRFLPQHPFRGHSDTETIIELFRIMQHKMLDEMVGMWAIIIWDKQQQQAFVSRDRYGQKPVYVRHIKDAWFISSEMKPLLNDGERTPGDATAVVEYLAMGNYGHLGAHTFFRDIRHFPQGSYAWVKPGQPELNAQTYWRLPDIPAKDKRPFDDIAKKELHDRIVEGVLSQTLADVPIGITLSGGIDSSIIAGVLAKHSDKDIHVFTAQAEGSKYDESRYVNAVIDMNKKGNFIVHRRNLGQLVVKDDLTRFLRIQEEPFGDPSIMAHGFLMGMAADAGIKVILNGQGADELFFGYNNMAQAILLQQLRALRLGKFRENLDKMKLGRTYMLRTILKAFAPGLEADLRNRSRIKRRAVVRPELVTRADDSLIAHYDYSNPYDVWCESLYGVALPHLVHYDDRNGMSRSIEGRMPFLDHRIAEYLATIHPDDFLKHGMRKYLLRVACREYLPDEVYHRTDKIGFYTPLVDALYRDEVWVKEQMAANTLLTPALNTELVQRLTARTLDVPSALYIWRSISVLLWAQQFHVQL</sequence>
<feature type="domain" description="Glutamine amidotransferase type-2" evidence="8">
    <location>
        <begin position="2"/>
        <end position="212"/>
    </location>
</feature>
<dbReference type="InterPro" id="IPR014729">
    <property type="entry name" value="Rossmann-like_a/b/a_fold"/>
</dbReference>
<keyword evidence="4" id="KW-0547">Nucleotide-binding</keyword>
<dbReference type="PROSITE" id="PS51278">
    <property type="entry name" value="GATASE_TYPE_2"/>
    <property type="match status" value="1"/>
</dbReference>
<comment type="catalytic activity">
    <reaction evidence="7">
        <text>L-aspartate + L-glutamine + ATP + H2O = L-asparagine + L-glutamate + AMP + diphosphate + H(+)</text>
        <dbReference type="Rhea" id="RHEA:12228"/>
        <dbReference type="ChEBI" id="CHEBI:15377"/>
        <dbReference type="ChEBI" id="CHEBI:15378"/>
        <dbReference type="ChEBI" id="CHEBI:29985"/>
        <dbReference type="ChEBI" id="CHEBI:29991"/>
        <dbReference type="ChEBI" id="CHEBI:30616"/>
        <dbReference type="ChEBI" id="CHEBI:33019"/>
        <dbReference type="ChEBI" id="CHEBI:58048"/>
        <dbReference type="ChEBI" id="CHEBI:58359"/>
        <dbReference type="ChEBI" id="CHEBI:456215"/>
        <dbReference type="EC" id="6.3.5.4"/>
    </reaction>
</comment>
<comment type="caution">
    <text evidence="9">The sequence shown here is derived from an EMBL/GenBank/DDBJ whole genome shotgun (WGS) entry which is preliminary data.</text>
</comment>
<dbReference type="Pfam" id="PF13537">
    <property type="entry name" value="GATase_7"/>
    <property type="match status" value="1"/>
</dbReference>
<dbReference type="Gene3D" id="3.40.50.620">
    <property type="entry name" value="HUPs"/>
    <property type="match status" value="1"/>
</dbReference>
<evidence type="ECO:0000256" key="2">
    <source>
        <dbReference type="ARBA" id="ARBA00005752"/>
    </source>
</evidence>
<dbReference type="Pfam" id="PF00733">
    <property type="entry name" value="Asn_synthase"/>
    <property type="match status" value="1"/>
</dbReference>
<dbReference type="PANTHER" id="PTHR43284">
    <property type="entry name" value="ASPARAGINE SYNTHETASE (GLUTAMINE-HYDROLYZING)"/>
    <property type="match status" value="1"/>
</dbReference>
<name>A0ABP8NKQ7_9BACT</name>
<evidence type="ECO:0000313" key="9">
    <source>
        <dbReference type="EMBL" id="GAA4466972.1"/>
    </source>
</evidence>
<dbReference type="InterPro" id="IPR033738">
    <property type="entry name" value="AsnB_N"/>
</dbReference>
<keyword evidence="10" id="KW-1185">Reference proteome</keyword>
<gene>
    <name evidence="9" type="primary">asnB_3</name>
    <name evidence="9" type="ORF">GCM10023093_22010</name>
</gene>
<dbReference type="CDD" id="cd01991">
    <property type="entry name" value="Asn_synthase_B_C"/>
    <property type="match status" value="1"/>
</dbReference>
<accession>A0ABP8NKQ7</accession>
<dbReference type="CDD" id="cd00712">
    <property type="entry name" value="AsnB"/>
    <property type="match status" value="1"/>
</dbReference>
<dbReference type="Proteomes" id="UP001500067">
    <property type="component" value="Unassembled WGS sequence"/>
</dbReference>